<dbReference type="FunCoup" id="A0A409VWU0">
    <property type="interactions" value="523"/>
</dbReference>
<dbReference type="GO" id="GO:0000723">
    <property type="term" value="P:telomere maintenance"/>
    <property type="evidence" value="ECO:0007669"/>
    <property type="project" value="TreeGrafter"/>
</dbReference>
<dbReference type="CDD" id="cd00892">
    <property type="entry name" value="PIKKc_ATR"/>
    <property type="match status" value="1"/>
</dbReference>
<dbReference type="InterPro" id="IPR011990">
    <property type="entry name" value="TPR-like_helical_dom_sf"/>
</dbReference>
<feature type="domain" description="FATC" evidence="16">
    <location>
        <begin position="2391"/>
        <end position="2423"/>
    </location>
</feature>
<evidence type="ECO:0000256" key="13">
    <source>
        <dbReference type="ARBA" id="ARBA00048679"/>
    </source>
</evidence>
<dbReference type="InterPro" id="IPR014009">
    <property type="entry name" value="PIK_FAT"/>
</dbReference>
<organism evidence="17 18">
    <name type="scientific">Gymnopilus dilepis</name>
    <dbReference type="NCBI Taxonomy" id="231916"/>
    <lineage>
        <taxon>Eukaryota</taxon>
        <taxon>Fungi</taxon>
        <taxon>Dikarya</taxon>
        <taxon>Basidiomycota</taxon>
        <taxon>Agaricomycotina</taxon>
        <taxon>Agaricomycetes</taxon>
        <taxon>Agaricomycetidae</taxon>
        <taxon>Agaricales</taxon>
        <taxon>Agaricineae</taxon>
        <taxon>Hymenogastraceae</taxon>
        <taxon>Gymnopilus</taxon>
    </lineage>
</organism>
<dbReference type="GO" id="GO:0004674">
    <property type="term" value="F:protein serine/threonine kinase activity"/>
    <property type="evidence" value="ECO:0007669"/>
    <property type="project" value="UniProtKB-KW"/>
</dbReference>
<dbReference type="Pfam" id="PF23593">
    <property type="entry name" value="HEAT_ATR"/>
    <property type="match status" value="1"/>
</dbReference>
<dbReference type="Pfam" id="PF02259">
    <property type="entry name" value="FAT"/>
    <property type="match status" value="1"/>
</dbReference>
<evidence type="ECO:0000256" key="10">
    <source>
        <dbReference type="ARBA" id="ARBA00023204"/>
    </source>
</evidence>
<dbReference type="Proteomes" id="UP000284706">
    <property type="component" value="Unassembled WGS sequence"/>
</dbReference>
<reference evidence="17 18" key="1">
    <citation type="journal article" date="2018" name="Evol. Lett.">
        <title>Horizontal gene cluster transfer increased hallucinogenic mushroom diversity.</title>
        <authorList>
            <person name="Reynolds H.T."/>
            <person name="Vijayakumar V."/>
            <person name="Gluck-Thaler E."/>
            <person name="Korotkin H.B."/>
            <person name="Matheny P.B."/>
            <person name="Slot J.C."/>
        </authorList>
    </citation>
    <scope>NUCLEOTIDE SEQUENCE [LARGE SCALE GENOMIC DNA]</scope>
    <source>
        <strain evidence="17 18">SRW20</strain>
    </source>
</reference>
<dbReference type="Gene3D" id="1.25.10.10">
    <property type="entry name" value="Leucine-rich Repeat Variant"/>
    <property type="match status" value="1"/>
</dbReference>
<feature type="domain" description="FAT" evidence="15">
    <location>
        <begin position="1392"/>
        <end position="1948"/>
    </location>
</feature>
<dbReference type="SMART" id="SM00802">
    <property type="entry name" value="UME"/>
    <property type="match status" value="1"/>
</dbReference>
<dbReference type="InterPro" id="IPR016024">
    <property type="entry name" value="ARM-type_fold"/>
</dbReference>
<dbReference type="PROSITE" id="PS51189">
    <property type="entry name" value="FAT"/>
    <property type="match status" value="1"/>
</dbReference>
<evidence type="ECO:0000256" key="2">
    <source>
        <dbReference type="ARBA" id="ARBA00010769"/>
    </source>
</evidence>
<keyword evidence="10" id="KW-0234">DNA repair</keyword>
<keyword evidence="4" id="KW-0723">Serine/threonine-protein kinase</keyword>
<keyword evidence="11" id="KW-0539">Nucleus</keyword>
<evidence type="ECO:0000256" key="1">
    <source>
        <dbReference type="ARBA" id="ARBA00004123"/>
    </source>
</evidence>
<keyword evidence="9" id="KW-0067">ATP-binding</keyword>
<dbReference type="InterPro" id="IPR003152">
    <property type="entry name" value="FATC_dom"/>
</dbReference>
<evidence type="ECO:0000259" key="14">
    <source>
        <dbReference type="PROSITE" id="PS50290"/>
    </source>
</evidence>
<dbReference type="GO" id="GO:0005634">
    <property type="term" value="C:nucleus"/>
    <property type="evidence" value="ECO:0007669"/>
    <property type="project" value="UniProtKB-SubCell"/>
</dbReference>
<evidence type="ECO:0000256" key="6">
    <source>
        <dbReference type="ARBA" id="ARBA00022741"/>
    </source>
</evidence>
<dbReference type="InterPro" id="IPR018936">
    <property type="entry name" value="PI3/4_kinase_CS"/>
</dbReference>
<dbReference type="Pfam" id="PF02260">
    <property type="entry name" value="FATC"/>
    <property type="match status" value="1"/>
</dbReference>
<dbReference type="GO" id="GO:0000077">
    <property type="term" value="P:DNA damage checkpoint signaling"/>
    <property type="evidence" value="ECO:0007669"/>
    <property type="project" value="TreeGrafter"/>
</dbReference>
<evidence type="ECO:0000259" key="15">
    <source>
        <dbReference type="PROSITE" id="PS51189"/>
    </source>
</evidence>
<evidence type="ECO:0000256" key="4">
    <source>
        <dbReference type="ARBA" id="ARBA00022527"/>
    </source>
</evidence>
<dbReference type="InterPro" id="IPR012993">
    <property type="entry name" value="UME"/>
</dbReference>
<dbReference type="PANTHER" id="PTHR11139">
    <property type="entry name" value="ATAXIA TELANGIECTASIA MUTATED ATM -RELATED"/>
    <property type="match status" value="1"/>
</dbReference>
<evidence type="ECO:0000313" key="17">
    <source>
        <dbReference type="EMBL" id="PPQ70703.1"/>
    </source>
</evidence>
<dbReference type="GO" id="GO:0005524">
    <property type="term" value="F:ATP binding"/>
    <property type="evidence" value="ECO:0007669"/>
    <property type="project" value="UniProtKB-KW"/>
</dbReference>
<dbReference type="EC" id="2.7.11.1" evidence="3"/>
<evidence type="ECO:0000256" key="3">
    <source>
        <dbReference type="ARBA" id="ARBA00012513"/>
    </source>
</evidence>
<dbReference type="PROSITE" id="PS00916">
    <property type="entry name" value="PI3_4_KINASE_2"/>
    <property type="match status" value="1"/>
</dbReference>
<evidence type="ECO:0000256" key="8">
    <source>
        <dbReference type="ARBA" id="ARBA00022777"/>
    </source>
</evidence>
<evidence type="ECO:0000313" key="18">
    <source>
        <dbReference type="Proteomes" id="UP000284706"/>
    </source>
</evidence>
<dbReference type="PANTHER" id="PTHR11139:SF125">
    <property type="entry name" value="SERINE_THREONINE-PROTEIN KINASE MEC1"/>
    <property type="match status" value="1"/>
</dbReference>
<gene>
    <name evidence="17" type="ORF">CVT26_014627</name>
</gene>
<keyword evidence="18" id="KW-1185">Reference proteome</keyword>
<evidence type="ECO:0000259" key="16">
    <source>
        <dbReference type="PROSITE" id="PS51190"/>
    </source>
</evidence>
<dbReference type="InterPro" id="IPR057564">
    <property type="entry name" value="HEAT_ATR"/>
</dbReference>
<comment type="subcellular location">
    <subcellularLocation>
        <location evidence="1">Nucleus</location>
    </subcellularLocation>
</comment>
<dbReference type="InterPro" id="IPR036940">
    <property type="entry name" value="PI3/4_kinase_cat_sf"/>
</dbReference>
<evidence type="ECO:0000256" key="12">
    <source>
        <dbReference type="ARBA" id="ARBA00047899"/>
    </source>
</evidence>
<feature type="domain" description="PI3K/PI4K catalytic" evidence="14">
    <location>
        <begin position="2057"/>
        <end position="2384"/>
    </location>
</feature>
<comment type="caution">
    <text evidence="17">The sequence shown here is derived from an EMBL/GenBank/DDBJ whole genome shotgun (WGS) entry which is preliminary data.</text>
</comment>
<dbReference type="InterPro" id="IPR000403">
    <property type="entry name" value="PI3/4_kinase_cat_dom"/>
</dbReference>
<dbReference type="STRING" id="231916.A0A409VWU0"/>
<dbReference type="Gene3D" id="1.25.40.10">
    <property type="entry name" value="Tetratricopeptide repeat domain"/>
    <property type="match status" value="1"/>
</dbReference>
<evidence type="ECO:0000256" key="7">
    <source>
        <dbReference type="ARBA" id="ARBA00022763"/>
    </source>
</evidence>
<dbReference type="SMART" id="SM00146">
    <property type="entry name" value="PI3Kc"/>
    <property type="match status" value="1"/>
</dbReference>
<dbReference type="Pfam" id="PF00454">
    <property type="entry name" value="PI3_PI4_kinase"/>
    <property type="match status" value="1"/>
</dbReference>
<proteinExistence type="inferred from homology"/>
<dbReference type="SMART" id="SM01343">
    <property type="entry name" value="FATC"/>
    <property type="match status" value="1"/>
</dbReference>
<dbReference type="InParanoid" id="A0A409VWU0"/>
<dbReference type="OrthoDB" id="381190at2759"/>
<dbReference type="Pfam" id="PF25030">
    <property type="entry name" value="M-HEAT_ATR"/>
    <property type="match status" value="1"/>
</dbReference>
<name>A0A409VWU0_9AGAR</name>
<keyword evidence="8" id="KW-0418">Kinase</keyword>
<evidence type="ECO:0000256" key="9">
    <source>
        <dbReference type="ARBA" id="ARBA00022840"/>
    </source>
</evidence>
<dbReference type="InterPro" id="IPR011009">
    <property type="entry name" value="Kinase-like_dom_sf"/>
</dbReference>
<accession>A0A409VWU0</accession>
<dbReference type="Gene3D" id="3.30.1010.10">
    <property type="entry name" value="Phosphatidylinositol 3-kinase Catalytic Subunit, Chain A, domain 4"/>
    <property type="match status" value="1"/>
</dbReference>
<dbReference type="InterPro" id="IPR050517">
    <property type="entry name" value="DDR_Repair_Kinase"/>
</dbReference>
<comment type="similarity">
    <text evidence="2">Belongs to the PI3/PI4-kinase family. ATM subfamily.</text>
</comment>
<dbReference type="SUPFAM" id="SSF48371">
    <property type="entry name" value="ARM repeat"/>
    <property type="match status" value="1"/>
</dbReference>
<dbReference type="InterPro" id="IPR011989">
    <property type="entry name" value="ARM-like"/>
</dbReference>
<dbReference type="GO" id="GO:0005694">
    <property type="term" value="C:chromosome"/>
    <property type="evidence" value="ECO:0007669"/>
    <property type="project" value="TreeGrafter"/>
</dbReference>
<sequence length="2423" mass="271891">MTTGPPSTPLPVSGLKQGEETPERFLQFLQSVKKEYLGDNLARIPAAEKDNWVTIVNSLADVFLLFFPPPNDTSSWTRESLGQKIEAVGATLEVAKRVFIRVDGIYSSSGVLVKKLLVRIVDICTALDLWIEADVASENRLLSPSQLKEIAVDSITSILRGLGDQSPIVPEGQTPPWRFLREILLECMGVCSDLLSPSPSLTHKTWVAFFHRPRVITFTNTTDSEPENPLYILLPDSARLPQFLVAIINVMVKTVSPPLRSQGQLSDLIHSVAELSIDILSHCLGPASATNSSSRSKVFASIFPISQQLGRGPSDSVIMHSLFEYCLHLRLESGLTLDWEDVDPIIAENLKYIPGTHSTSFVLYVLRSLRLHQWKSDEMIVKSALWSYLELCLPCLDNDTLFAVRGAVEAMDECPERDTVLRKASSLRKSVDIAGDPTLPYQWKQKVRELISEIITPDTVQWMDDDGMDIRTFSERALREIQARFENQTLAQAMGPILAGKLATVPCLLANCNGKDCLSLADRNEFLSVGQYLPLIRLLIEDTSNEASAEHRRQVYSALGFILKHHSGLEDLQPFIDLLFGGITDSNRSVRISAGHALSGLIRFYGLKGEDGFRRTESTFARLYRCFEESKNYVRESLLTSVGLMGKTENSEVLGQVVCLLVAELRRQNPVIRGTAAMQILSIARHHGKTPYALVLPYMYQVASYVIRQLPLLPHFLREACRILSVAPDDFIIINLPRILPDLFATCDQKVIDSIAKELETKAATLLLKHSAGVLAQIFLLPSQPSTTKALNFIIKTLTAAAPNSVSGSPIDVQSVVKSCLIPLLAELVIVLGDENPGTAQQGKVALQRVETILLSSKKNVKSDTNLANFLKTYVLGLISTINDMLQDVQGKKTVEMKRKIIRSLGALVHEIGESIVNVAPQVMATFQTMVGIPELSEVTLESWHRFLVTLHPGDLGPQVGATSAAIVTSWATFSARGQELAYGVLDHVVSTLGLRNDQYLAEIVDLSGVERLRPLQQQVMTHRGRSSPGDELERILRQSASDNLSVATQSLRELKAFMVKERKGYMHAITSGDMFDYNVGRILACLLTSACRDTGDGSEGLRLLAFECLGVLGAMDPDRCDIPYRNPNMVVMKNFYDDGETVEFALHLIQDLLVGAFRSTSDIIYQSYLAYSIQELLKICQFTPALVAPSGSVSVPLKVRNRWNGLPKHVLETVTPLLDARFTLKKNSEPKAIQHPIYPQQSTYREWIQLWTSHLITRAAGPMATRLFGVFASAVRNKDVVVAHHLLPHLVLNILLSGNDDDALAIRMEILTVLADQIDVESCSTSDKKLLSAQAIFMLLDHLSKWVRLARQDMSNKKPDAKRQRSDRQSIQQGEQLLRLDSILINIDQNLMAKAAFQCKAFARSLMNFEQQIVALQERGTDQKDLTEHYEKLHEIYAHLDEPDGMEGISTLILSPSLEHQIRQHESTGRWTSAQSCWEVRLQESPDNVEYHLGLLRCLRNLGHYDTLRTHVAGVLTRHPEWERSLADFQVESAWMVGAWDDVEKLVSRIDDDSSSLVIARVLLAMRSGDQKSIIEALSHARSTLGGPIIASGVKGYRHSYEAVLDLHRIHELELIYEAASNIQPGSQEITRQQRRRALADLSQTLSSRLDFTLPTFRLRESLLSIRRTAFSLPECRTTNTVLSREIGKAWLSSAKIARKAKQWQTAYSATLQAKQNNAPYSFLESAKLLKASGEPLHALLELENSVKFLKLFDPEVLDLTADAESDRVKAKIQLLRARWMKESDRFDVAYVYEVFKEATSLQKHWESAYYYTGQFHDECFKGLSPGDQAKRGLRMNNFTIRSFSKAIVHGTKFIYRTIPRLLTIWLDVGEDRNFAGQDTFKKMTESVAQAIKDAPAYKWYTAFPQIVSRVAHENSEVYKHLKSLIIKVLAEYPKQALWLFTSVVKSTKANRSARGMEILNELRSNPGNMNREQMSKLIHESLAMTDQLLALCDRPIEDHRQTLNMTKDFPRLKALGHSNLLIPLQESLTASLPPSSSAGSVHQPFPADSPTFHEFSDDIAIMHSLARPRRITIMGSNGQTYMFLGKPKDDLRKDARLMDFNAMLNKLLKGNSDARRRQLHIRTYGVVTLNEECGFIQWVPNTTPLRPVLSRLYAERGVNTWAPEIQECVRKCKEASKELSKDPNKNRKKPGEIFKEMTLSRIKPVFHEWFLETFPEPTAWLTSRLTFGRTAAVMSMVGFILGLGDRHCENILLDVITGDVIHVDFNCLVFQGKSLETPEKVPFRLTQNMVDGLGVTGVEGVFRIACEVTMQLLRDNKDSLMSVLDAFVHDPLVEWEDEKRRIDRGSSRGGNLAKNRVDTRELAKNALVPIGKKLSGIYVPDNARERHEKEMSTSNLVEMLIREATDLNNLAVMYHGWAPWH</sequence>
<comment type="catalytic activity">
    <reaction evidence="12">
        <text>L-threonyl-[protein] + ATP = O-phospho-L-threonyl-[protein] + ADP + H(+)</text>
        <dbReference type="Rhea" id="RHEA:46608"/>
        <dbReference type="Rhea" id="RHEA-COMP:11060"/>
        <dbReference type="Rhea" id="RHEA-COMP:11605"/>
        <dbReference type="ChEBI" id="CHEBI:15378"/>
        <dbReference type="ChEBI" id="CHEBI:30013"/>
        <dbReference type="ChEBI" id="CHEBI:30616"/>
        <dbReference type="ChEBI" id="CHEBI:61977"/>
        <dbReference type="ChEBI" id="CHEBI:456216"/>
        <dbReference type="EC" id="2.7.11.1"/>
    </reaction>
</comment>
<dbReference type="EMBL" id="NHYE01005531">
    <property type="protein sequence ID" value="PPQ70703.1"/>
    <property type="molecule type" value="Genomic_DNA"/>
</dbReference>
<protein>
    <recommendedName>
        <fullName evidence="3">non-specific serine/threonine protein kinase</fullName>
        <ecNumber evidence="3">2.7.11.1</ecNumber>
    </recommendedName>
</protein>
<keyword evidence="7" id="KW-0227">DNA damage</keyword>
<keyword evidence="5" id="KW-0808">Transferase</keyword>
<dbReference type="Pfam" id="PF08064">
    <property type="entry name" value="UME"/>
    <property type="match status" value="1"/>
</dbReference>
<dbReference type="PROSITE" id="PS50290">
    <property type="entry name" value="PI3_4_KINASE_3"/>
    <property type="match status" value="1"/>
</dbReference>
<evidence type="ECO:0000256" key="5">
    <source>
        <dbReference type="ARBA" id="ARBA00022679"/>
    </source>
</evidence>
<dbReference type="Gene3D" id="1.10.1070.11">
    <property type="entry name" value="Phosphatidylinositol 3-/4-kinase, catalytic domain"/>
    <property type="match status" value="1"/>
</dbReference>
<dbReference type="SUPFAM" id="SSF56112">
    <property type="entry name" value="Protein kinase-like (PK-like)"/>
    <property type="match status" value="1"/>
</dbReference>
<keyword evidence="6" id="KW-0547">Nucleotide-binding</keyword>
<comment type="catalytic activity">
    <reaction evidence="13">
        <text>L-seryl-[protein] + ATP = O-phospho-L-seryl-[protein] + ADP + H(+)</text>
        <dbReference type="Rhea" id="RHEA:17989"/>
        <dbReference type="Rhea" id="RHEA-COMP:9863"/>
        <dbReference type="Rhea" id="RHEA-COMP:11604"/>
        <dbReference type="ChEBI" id="CHEBI:15378"/>
        <dbReference type="ChEBI" id="CHEBI:29999"/>
        <dbReference type="ChEBI" id="CHEBI:30616"/>
        <dbReference type="ChEBI" id="CHEBI:83421"/>
        <dbReference type="ChEBI" id="CHEBI:456216"/>
        <dbReference type="EC" id="2.7.11.1"/>
    </reaction>
</comment>
<dbReference type="InterPro" id="IPR003151">
    <property type="entry name" value="PIK-rel_kinase_FAT"/>
</dbReference>
<evidence type="ECO:0000256" key="11">
    <source>
        <dbReference type="ARBA" id="ARBA00023242"/>
    </source>
</evidence>
<dbReference type="GO" id="GO:0006281">
    <property type="term" value="P:DNA repair"/>
    <property type="evidence" value="ECO:0007669"/>
    <property type="project" value="UniProtKB-KW"/>
</dbReference>
<dbReference type="PROSITE" id="PS51190">
    <property type="entry name" value="FATC"/>
    <property type="match status" value="1"/>
</dbReference>
<dbReference type="InterPro" id="IPR056802">
    <property type="entry name" value="ATR-like_M-HEAT"/>
</dbReference>